<evidence type="ECO:0000256" key="6">
    <source>
        <dbReference type="ARBA" id="ARBA00022801"/>
    </source>
</evidence>
<dbReference type="Gene3D" id="3.40.50.1820">
    <property type="entry name" value="alpha/beta hydrolase"/>
    <property type="match status" value="1"/>
</dbReference>
<dbReference type="Proteomes" id="UP000011134">
    <property type="component" value="Unassembled WGS sequence"/>
</dbReference>
<dbReference type="PANTHER" id="PTHR34043">
    <property type="entry name" value="ALPHA/BETA-HYDROLASES SUPERFAMILY PROTEIN"/>
    <property type="match status" value="1"/>
</dbReference>
<evidence type="ECO:0000256" key="1">
    <source>
        <dbReference type="ARBA" id="ARBA00001024"/>
    </source>
</evidence>
<keyword evidence="5" id="KW-0732">Signal</keyword>
<dbReference type="GO" id="GO:0005576">
    <property type="term" value="C:extracellular region"/>
    <property type="evidence" value="ECO:0007669"/>
    <property type="project" value="UniProtKB-SubCell"/>
</dbReference>
<dbReference type="GO" id="GO:0006629">
    <property type="term" value="P:lipid metabolic process"/>
    <property type="evidence" value="ECO:0007669"/>
    <property type="project" value="UniProtKB-KW"/>
</dbReference>
<comment type="catalytic activity">
    <reaction evidence="1">
        <text>a triacylglycerol + H2O = a diacylglycerol + a fatty acid + H(+)</text>
        <dbReference type="Rhea" id="RHEA:12044"/>
        <dbReference type="ChEBI" id="CHEBI:15377"/>
        <dbReference type="ChEBI" id="CHEBI:15378"/>
        <dbReference type="ChEBI" id="CHEBI:17855"/>
        <dbReference type="ChEBI" id="CHEBI:18035"/>
        <dbReference type="ChEBI" id="CHEBI:28868"/>
        <dbReference type="EC" id="3.1.1.3"/>
    </reaction>
</comment>
<keyword evidence="6" id="KW-0378">Hydrolase</keyword>
<comment type="caution">
    <text evidence="9">The sequence shown here is derived from an EMBL/GenBank/DDBJ whole genome shotgun (WGS) entry which is preliminary data.</text>
</comment>
<protein>
    <recommendedName>
        <fullName evidence="3">triacylglycerol lipase</fullName>
        <ecNumber evidence="3">3.1.1.3</ecNumber>
    </recommendedName>
</protein>
<accession>L8JF49</accession>
<dbReference type="Pfam" id="PF24708">
    <property type="entry name" value="Lip_C"/>
    <property type="match status" value="1"/>
</dbReference>
<organism evidence="9 10">
    <name type="scientific">Photobacterium marinum</name>
    <dbReference type="NCBI Taxonomy" id="1056511"/>
    <lineage>
        <taxon>Bacteria</taxon>
        <taxon>Pseudomonadati</taxon>
        <taxon>Pseudomonadota</taxon>
        <taxon>Gammaproteobacteria</taxon>
        <taxon>Vibrionales</taxon>
        <taxon>Vibrionaceae</taxon>
        <taxon>Photobacterium</taxon>
    </lineage>
</organism>
<dbReference type="GO" id="GO:0004806">
    <property type="term" value="F:triacylglycerol lipase activity"/>
    <property type="evidence" value="ECO:0007669"/>
    <property type="project" value="UniProtKB-EC"/>
</dbReference>
<evidence type="ECO:0000256" key="2">
    <source>
        <dbReference type="ARBA" id="ARBA00004613"/>
    </source>
</evidence>
<evidence type="ECO:0000256" key="3">
    <source>
        <dbReference type="ARBA" id="ARBA00013279"/>
    </source>
</evidence>
<dbReference type="SUPFAM" id="SSF53474">
    <property type="entry name" value="alpha/beta-Hydrolases"/>
    <property type="match status" value="1"/>
</dbReference>
<dbReference type="InterPro" id="IPR056304">
    <property type="entry name" value="Lip-like_C"/>
</dbReference>
<evidence type="ECO:0000259" key="8">
    <source>
        <dbReference type="Pfam" id="PF24708"/>
    </source>
</evidence>
<comment type="subcellular location">
    <subcellularLocation>
        <location evidence="2">Secreted</location>
    </subcellularLocation>
</comment>
<dbReference type="PATRIC" id="fig|1056511.3.peg.1978"/>
<dbReference type="RefSeq" id="WP_007465095.1">
    <property type="nucleotide sequence ID" value="NZ_AMZO01000013.1"/>
</dbReference>
<dbReference type="EMBL" id="AMZO01000013">
    <property type="protein sequence ID" value="ELR66047.1"/>
    <property type="molecule type" value="Genomic_DNA"/>
</dbReference>
<reference evidence="9 10" key="1">
    <citation type="submission" date="2012-12" db="EMBL/GenBank/DDBJ databases">
        <title>Genome Assembly of Photobacterium sp. AK15.</title>
        <authorList>
            <person name="Khatri I."/>
            <person name="Vaidya B."/>
            <person name="Srinivas T.N.R."/>
            <person name="Subramanian S."/>
            <person name="Pinnaka A."/>
        </authorList>
    </citation>
    <scope>NUCLEOTIDE SEQUENCE [LARGE SCALE GENOMIC DNA]</scope>
    <source>
        <strain evidence="9 10">AK15</strain>
    </source>
</reference>
<keyword evidence="10" id="KW-1185">Reference proteome</keyword>
<proteinExistence type="predicted"/>
<feature type="domain" description="Lipase-like C-terminal" evidence="8">
    <location>
        <begin position="5"/>
        <end position="68"/>
    </location>
</feature>
<sequence length="461" mass="54367">MAEKNNYPIIFVHGILGWGEHEAGFGDYWGRAHDVEGYKIEFASVGPISSYWDRARELFYQIKGYKEDDCDRDCVYKCDGYEELHIHKETLTDHLKVEKLPNWKKGNKPLYSAWDKDHPIHLVGHSQGAWTILLLQYMLAQGDLFPPYKTSARWIRSVTSISGVLNGTTAPYAVCNFDEKTGYYKGTSYPFILNRRLMYDFLGLSPINLLKTRWHAFISPYSNWDSFMHDVKEILKTGGYNWDLDQWSVTRKNKSNIIYNEKLEMLLNMLFIFKVNLKDFVYGKDNAAYCLSVIGTIELNKLFKVYEDTTYFSYVTQQKPKDFHFFLKRFGKAIGNYSIKKLIKTEYWPEKNRRWPAKAEIDELWQKNDGLVPVISQQYPWLGVEEENYFPVSEYNDEGVLFWPKSPRAGNWYTMNNVLNGWDHTDIVFFPQKKGSFQWNEQYWFYLTLCSNLNKLPILHP</sequence>
<name>L8JF49_9GAMM</name>
<dbReference type="OrthoDB" id="2004167at2"/>
<evidence type="ECO:0000256" key="4">
    <source>
        <dbReference type="ARBA" id="ARBA00022525"/>
    </source>
</evidence>
<evidence type="ECO:0000256" key="5">
    <source>
        <dbReference type="ARBA" id="ARBA00022729"/>
    </source>
</evidence>
<dbReference type="AlphaFoldDB" id="L8JF49"/>
<dbReference type="InterPro" id="IPR029058">
    <property type="entry name" value="AB_hydrolase_fold"/>
</dbReference>
<keyword evidence="7" id="KW-0443">Lipid metabolism</keyword>
<evidence type="ECO:0000313" key="10">
    <source>
        <dbReference type="Proteomes" id="UP000011134"/>
    </source>
</evidence>
<gene>
    <name evidence="9" type="ORF">C942_00489</name>
</gene>
<dbReference type="PANTHER" id="PTHR34043:SF3">
    <property type="entry name" value="ALPHA_BETA-HYDROLASES SUPERFAMILY PROTEIN"/>
    <property type="match status" value="1"/>
</dbReference>
<keyword evidence="4" id="KW-0964">Secreted</keyword>
<dbReference type="EC" id="3.1.1.3" evidence="3"/>
<evidence type="ECO:0000256" key="7">
    <source>
        <dbReference type="ARBA" id="ARBA00023098"/>
    </source>
</evidence>
<evidence type="ECO:0000313" key="9">
    <source>
        <dbReference type="EMBL" id="ELR66047.1"/>
    </source>
</evidence>